<dbReference type="SUPFAM" id="SSF46785">
    <property type="entry name" value="Winged helix' DNA-binding domain"/>
    <property type="match status" value="1"/>
</dbReference>
<organism evidence="2 3">
    <name type="scientific">Lysinibacter cavernae</name>
    <dbReference type="NCBI Taxonomy" id="1640652"/>
    <lineage>
        <taxon>Bacteria</taxon>
        <taxon>Bacillati</taxon>
        <taxon>Actinomycetota</taxon>
        <taxon>Actinomycetes</taxon>
        <taxon>Micrococcales</taxon>
        <taxon>Microbacteriaceae</taxon>
        <taxon>Lysinibacter</taxon>
    </lineage>
</organism>
<dbReference type="PROSITE" id="PS50995">
    <property type="entry name" value="HTH_MARR_2"/>
    <property type="match status" value="1"/>
</dbReference>
<evidence type="ECO:0000313" key="3">
    <source>
        <dbReference type="Proteomes" id="UP000541033"/>
    </source>
</evidence>
<evidence type="ECO:0000313" key="2">
    <source>
        <dbReference type="EMBL" id="NIH53541.1"/>
    </source>
</evidence>
<dbReference type="GO" id="GO:0003677">
    <property type="term" value="F:DNA binding"/>
    <property type="evidence" value="ECO:0007669"/>
    <property type="project" value="UniProtKB-KW"/>
</dbReference>
<dbReference type="InterPro" id="IPR000835">
    <property type="entry name" value="HTH_MarR-typ"/>
</dbReference>
<evidence type="ECO:0000259" key="1">
    <source>
        <dbReference type="PROSITE" id="PS50995"/>
    </source>
</evidence>
<sequence>MQTQPEDSPAARQSVRPQSLQLRALVELSGEFEKHLARQLTVNATDLEAMEHLIQAGPLSPTEIARRLDISTAAVTSAIDRLSTLGHVDRTPNPDDRRGVIVAATPGSAAKAMSVLLPMIYAVDAVLDEFDSNEQAVIGRYLERVSEEYSAHIGE</sequence>
<keyword evidence="3" id="KW-1185">Reference proteome</keyword>
<dbReference type="EMBL" id="JAAMOX010000001">
    <property type="protein sequence ID" value="NIH53541.1"/>
    <property type="molecule type" value="Genomic_DNA"/>
</dbReference>
<dbReference type="InterPro" id="IPR036388">
    <property type="entry name" value="WH-like_DNA-bd_sf"/>
</dbReference>
<dbReference type="PANTHER" id="PTHR33164">
    <property type="entry name" value="TRANSCRIPTIONAL REGULATOR, MARR FAMILY"/>
    <property type="match status" value="1"/>
</dbReference>
<dbReference type="PRINTS" id="PR00598">
    <property type="entry name" value="HTHMARR"/>
</dbReference>
<dbReference type="GO" id="GO:0006950">
    <property type="term" value="P:response to stress"/>
    <property type="evidence" value="ECO:0007669"/>
    <property type="project" value="TreeGrafter"/>
</dbReference>
<dbReference type="InterPro" id="IPR036390">
    <property type="entry name" value="WH_DNA-bd_sf"/>
</dbReference>
<name>A0A7X5TSH9_9MICO</name>
<dbReference type="Pfam" id="PF12802">
    <property type="entry name" value="MarR_2"/>
    <property type="match status" value="1"/>
</dbReference>
<comment type="caution">
    <text evidence="2">The sequence shown here is derived from an EMBL/GenBank/DDBJ whole genome shotgun (WGS) entry which is preliminary data.</text>
</comment>
<keyword evidence="2" id="KW-0238">DNA-binding</keyword>
<dbReference type="Proteomes" id="UP000541033">
    <property type="component" value="Unassembled WGS sequence"/>
</dbReference>
<dbReference type="RefSeq" id="WP_167149232.1">
    <property type="nucleotide sequence ID" value="NZ_JAAMOX010000001.1"/>
</dbReference>
<dbReference type="Gene3D" id="1.10.10.10">
    <property type="entry name" value="Winged helix-like DNA-binding domain superfamily/Winged helix DNA-binding domain"/>
    <property type="match status" value="1"/>
</dbReference>
<accession>A0A7X5TSH9</accession>
<gene>
    <name evidence="2" type="ORF">FHX76_001409</name>
</gene>
<dbReference type="PANTHER" id="PTHR33164:SF43">
    <property type="entry name" value="HTH-TYPE TRANSCRIPTIONAL REPRESSOR YETL"/>
    <property type="match status" value="1"/>
</dbReference>
<feature type="domain" description="HTH marR-type" evidence="1">
    <location>
        <begin position="18"/>
        <end position="147"/>
    </location>
</feature>
<proteinExistence type="predicted"/>
<dbReference type="AlphaFoldDB" id="A0A7X5TSH9"/>
<dbReference type="InterPro" id="IPR039422">
    <property type="entry name" value="MarR/SlyA-like"/>
</dbReference>
<dbReference type="GO" id="GO:0003700">
    <property type="term" value="F:DNA-binding transcription factor activity"/>
    <property type="evidence" value="ECO:0007669"/>
    <property type="project" value="InterPro"/>
</dbReference>
<protein>
    <submittedName>
        <fullName evidence="2">DNA-binding MarR family transcriptional regulator</fullName>
    </submittedName>
</protein>
<dbReference type="SMART" id="SM00347">
    <property type="entry name" value="HTH_MARR"/>
    <property type="match status" value="1"/>
</dbReference>
<reference evidence="2 3" key="1">
    <citation type="submission" date="2020-02" db="EMBL/GenBank/DDBJ databases">
        <title>Sequencing the genomes of 1000 actinobacteria strains.</title>
        <authorList>
            <person name="Klenk H.-P."/>
        </authorList>
    </citation>
    <scope>NUCLEOTIDE SEQUENCE [LARGE SCALE GENOMIC DNA]</scope>
    <source>
        <strain evidence="2 3">DSM 27960</strain>
    </source>
</reference>